<feature type="non-terminal residue" evidence="1">
    <location>
        <position position="1"/>
    </location>
</feature>
<dbReference type="Proteomes" id="UP000886059">
    <property type="component" value="Unassembled WGS sequence"/>
</dbReference>
<comment type="caution">
    <text evidence="1">The sequence shown here is derived from an EMBL/GenBank/DDBJ whole genome shotgun (WGS) entry which is preliminary data.</text>
</comment>
<evidence type="ECO:0000313" key="1">
    <source>
        <dbReference type="EMBL" id="HHE07562.1"/>
    </source>
</evidence>
<dbReference type="AlphaFoldDB" id="A0A7C5DBP1"/>
<name>A0A7C5DBP1_9CHLB</name>
<protein>
    <submittedName>
        <fullName evidence="1">Type 1 glutamine amidotransferase</fullName>
    </submittedName>
</protein>
<dbReference type="Gene3D" id="3.40.50.880">
    <property type="match status" value="1"/>
</dbReference>
<dbReference type="InterPro" id="IPR029062">
    <property type="entry name" value="Class_I_gatase-like"/>
</dbReference>
<keyword evidence="1" id="KW-0315">Glutamine amidotransferase</keyword>
<accession>A0A7C5DBP1</accession>
<dbReference type="EMBL" id="DRSK01000084">
    <property type="protein sequence ID" value="HHE07562.1"/>
    <property type="molecule type" value="Genomic_DNA"/>
</dbReference>
<proteinExistence type="predicted"/>
<gene>
    <name evidence="1" type="ORF">ENL01_01360</name>
</gene>
<dbReference type="SUPFAM" id="SSF52317">
    <property type="entry name" value="Class I glutamine amidotransferase-like"/>
    <property type="match status" value="1"/>
</dbReference>
<reference evidence="1" key="1">
    <citation type="journal article" date="2020" name="mSystems">
        <title>Genome- and Community-Level Interaction Insights into Carbon Utilization and Element Cycling Functions of Hydrothermarchaeota in Hydrothermal Sediment.</title>
        <authorList>
            <person name="Zhou Z."/>
            <person name="Liu Y."/>
            <person name="Xu W."/>
            <person name="Pan J."/>
            <person name="Luo Z.H."/>
            <person name="Li M."/>
        </authorList>
    </citation>
    <scope>NUCLEOTIDE SEQUENCE [LARGE SCALE GENOMIC DNA]</scope>
    <source>
        <strain evidence="1">HyVt-628</strain>
    </source>
</reference>
<organism evidence="1">
    <name type="scientific">Chlorobaculum parvum</name>
    <dbReference type="NCBI Taxonomy" id="274539"/>
    <lineage>
        <taxon>Bacteria</taxon>
        <taxon>Pseudomonadati</taxon>
        <taxon>Chlorobiota</taxon>
        <taxon>Chlorobiia</taxon>
        <taxon>Chlorobiales</taxon>
        <taxon>Chlorobiaceae</taxon>
        <taxon>Chlorobaculum</taxon>
    </lineage>
</organism>
<sequence>LTSDMTLLATGDSCTNQVVRVGDNAWGLQCHFEMTPAMFDSWLGIDVALKTMNRDELLAEFEAISAEYAENGRSILLNFLAVTGLVKL</sequence>